<evidence type="ECO:0000256" key="3">
    <source>
        <dbReference type="ARBA" id="ARBA00022563"/>
    </source>
</evidence>
<dbReference type="NCBIfam" id="NF006826">
    <property type="entry name" value="PRK09347.1-3"/>
    <property type="match status" value="1"/>
</dbReference>
<dbReference type="Gene3D" id="3.30.1130.10">
    <property type="match status" value="1"/>
</dbReference>
<dbReference type="HAMAP" id="MF_00223">
    <property type="entry name" value="FolE"/>
    <property type="match status" value="1"/>
</dbReference>
<dbReference type="Pfam" id="PF01227">
    <property type="entry name" value="GTP_cyclohydroI"/>
    <property type="match status" value="1"/>
</dbReference>
<feature type="binding site" evidence="5">
    <location>
        <position position="160"/>
    </location>
    <ligand>
        <name>Zn(2+)</name>
        <dbReference type="ChEBI" id="CHEBI:29105"/>
    </ligand>
</feature>
<organism evidence="7 8">
    <name type="scientific">Megasphaera hominis</name>
    <dbReference type="NCBI Taxonomy" id="159836"/>
    <lineage>
        <taxon>Bacteria</taxon>
        <taxon>Bacillati</taxon>
        <taxon>Bacillota</taxon>
        <taxon>Negativicutes</taxon>
        <taxon>Veillonellales</taxon>
        <taxon>Veillonellaceae</taxon>
        <taxon>Megasphaera</taxon>
    </lineage>
</organism>
<feature type="binding site" evidence="5">
    <location>
        <position position="91"/>
    </location>
    <ligand>
        <name>Zn(2+)</name>
        <dbReference type="ChEBI" id="CHEBI:29105"/>
    </ligand>
</feature>
<keyword evidence="5" id="KW-0547">Nucleotide-binding</keyword>
<dbReference type="InterPro" id="IPR043134">
    <property type="entry name" value="GTP-CH-I_N"/>
</dbReference>
<evidence type="ECO:0000256" key="4">
    <source>
        <dbReference type="ARBA" id="ARBA00022801"/>
    </source>
</evidence>
<keyword evidence="4 5" id="KW-0378">Hydrolase</keyword>
<dbReference type="InterPro" id="IPR001474">
    <property type="entry name" value="GTP_CycHdrlase_I"/>
</dbReference>
<dbReference type="RefSeq" id="WP_186501730.1">
    <property type="nucleotide sequence ID" value="NZ_JACOGK010000001.1"/>
</dbReference>
<keyword evidence="5" id="KW-0862">Zinc</keyword>
<evidence type="ECO:0000256" key="2">
    <source>
        <dbReference type="ARBA" id="ARBA00005080"/>
    </source>
</evidence>
<dbReference type="SUPFAM" id="SSF55620">
    <property type="entry name" value="Tetrahydrobiopterin biosynthesis enzymes-like"/>
    <property type="match status" value="1"/>
</dbReference>
<gene>
    <name evidence="5" type="primary">folE</name>
    <name evidence="7" type="ORF">H8J70_00100</name>
</gene>
<evidence type="ECO:0000313" key="7">
    <source>
        <dbReference type="EMBL" id="MBC3535668.1"/>
    </source>
</evidence>
<dbReference type="EMBL" id="JACOGK010000001">
    <property type="protein sequence ID" value="MBC3535668.1"/>
    <property type="molecule type" value="Genomic_DNA"/>
</dbReference>
<comment type="catalytic activity">
    <reaction evidence="1 5">
        <text>GTP + H2O = 7,8-dihydroneopterin 3'-triphosphate + formate + H(+)</text>
        <dbReference type="Rhea" id="RHEA:17473"/>
        <dbReference type="ChEBI" id="CHEBI:15377"/>
        <dbReference type="ChEBI" id="CHEBI:15378"/>
        <dbReference type="ChEBI" id="CHEBI:15740"/>
        <dbReference type="ChEBI" id="CHEBI:37565"/>
        <dbReference type="ChEBI" id="CHEBI:58462"/>
        <dbReference type="EC" id="3.5.4.16"/>
    </reaction>
</comment>
<dbReference type="PANTHER" id="PTHR11109:SF7">
    <property type="entry name" value="GTP CYCLOHYDROLASE 1"/>
    <property type="match status" value="1"/>
</dbReference>
<feature type="domain" description="GTP cyclohydrolase I" evidence="6">
    <location>
        <begin position="21"/>
        <end position="193"/>
    </location>
</feature>
<evidence type="ECO:0000313" key="8">
    <source>
        <dbReference type="Proteomes" id="UP000606870"/>
    </source>
</evidence>
<evidence type="ECO:0000259" key="6">
    <source>
        <dbReference type="Pfam" id="PF01227"/>
    </source>
</evidence>
<keyword evidence="8" id="KW-1185">Reference proteome</keyword>
<dbReference type="PANTHER" id="PTHR11109">
    <property type="entry name" value="GTP CYCLOHYDROLASE I"/>
    <property type="match status" value="1"/>
</dbReference>
<evidence type="ECO:0000256" key="1">
    <source>
        <dbReference type="ARBA" id="ARBA00001052"/>
    </source>
</evidence>
<sequence>MTDSTKYTPDHASGVNQKAVQAMQDFLEALGLDLTALGMEKTPYRVAEAFGQFFSGLREDPKARWGSLIETESNGLVAVRQIRFYSICEHHLLPFFGTVSIAYCPHEGKIAGFSHFAEVVDVLARRPQLQERFTADICQAVTEGLQADGALVIVQGTHLCLSMRNRQGSDSDIVTQASYGCLAEGTEAGREAWKLLMKGANHD</sequence>
<comment type="caution">
    <text evidence="7">The sequence shown here is derived from an EMBL/GenBank/DDBJ whole genome shotgun (WGS) entry which is preliminary data.</text>
</comment>
<evidence type="ECO:0000256" key="5">
    <source>
        <dbReference type="HAMAP-Rule" id="MF_00223"/>
    </source>
</evidence>
<proteinExistence type="inferred from homology"/>
<protein>
    <recommendedName>
        <fullName evidence="5">GTP cyclohydrolase 1</fullName>
        <ecNumber evidence="5">3.5.4.16</ecNumber>
    </recommendedName>
    <alternativeName>
        <fullName evidence="5">GTP cyclohydrolase I</fullName>
        <shortName evidence="5">GTP-CH-I</shortName>
    </alternativeName>
</protein>
<comment type="pathway">
    <text evidence="2 5">Cofactor biosynthesis; 7,8-dihydroneopterin triphosphate biosynthesis; 7,8-dihydroneopterin triphosphate from GTP: step 1/1.</text>
</comment>
<name>A0ABR6VEM8_9FIRM</name>
<reference evidence="7 8" key="1">
    <citation type="submission" date="2020-08" db="EMBL/GenBank/DDBJ databases">
        <authorList>
            <person name="Liu C."/>
            <person name="Sun Q."/>
        </authorList>
    </citation>
    <scope>NUCLEOTIDE SEQUENCE [LARGE SCALE GENOMIC DNA]</scope>
    <source>
        <strain evidence="7 8">NSJ-59</strain>
    </source>
</reference>
<accession>A0ABR6VEM8</accession>
<dbReference type="InterPro" id="IPR020602">
    <property type="entry name" value="GTP_CycHdrlase_I_dom"/>
</dbReference>
<feature type="binding site" evidence="5">
    <location>
        <position position="88"/>
    </location>
    <ligand>
        <name>Zn(2+)</name>
        <dbReference type="ChEBI" id="CHEBI:29105"/>
    </ligand>
</feature>
<comment type="similarity">
    <text evidence="5">Belongs to the GTP cyclohydrolase I family.</text>
</comment>
<dbReference type="InterPro" id="IPR043133">
    <property type="entry name" value="GTP-CH-I_C/QueF"/>
</dbReference>
<keyword evidence="5" id="KW-0479">Metal-binding</keyword>
<comment type="subunit">
    <text evidence="5">Homopolymer.</text>
</comment>
<keyword evidence="3 5" id="KW-0554">One-carbon metabolism</keyword>
<keyword evidence="5" id="KW-0342">GTP-binding</keyword>
<dbReference type="Gene3D" id="1.10.286.10">
    <property type="match status" value="1"/>
</dbReference>
<dbReference type="EC" id="3.5.4.16" evidence="5"/>
<dbReference type="Proteomes" id="UP000606870">
    <property type="component" value="Unassembled WGS sequence"/>
</dbReference>